<dbReference type="Gene3D" id="1.10.287.470">
    <property type="entry name" value="Helix hairpin bin"/>
    <property type="match status" value="1"/>
</dbReference>
<dbReference type="NCBIfam" id="TIGR01730">
    <property type="entry name" value="RND_mfp"/>
    <property type="match status" value="1"/>
</dbReference>
<feature type="domain" description="Multidrug resistance protein MdtA-like barrel-sandwich hybrid" evidence="2">
    <location>
        <begin position="74"/>
        <end position="215"/>
    </location>
</feature>
<name>A0A081N7G4_9GAMM</name>
<evidence type="ECO:0000259" key="2">
    <source>
        <dbReference type="Pfam" id="PF25917"/>
    </source>
</evidence>
<dbReference type="Gene3D" id="2.40.50.100">
    <property type="match status" value="1"/>
</dbReference>
<proteinExistence type="inferred from homology"/>
<comment type="caution">
    <text evidence="3">The sequence shown here is derived from an EMBL/GenBank/DDBJ whole genome shotgun (WGS) entry which is preliminary data.</text>
</comment>
<evidence type="ECO:0000256" key="1">
    <source>
        <dbReference type="ARBA" id="ARBA00009477"/>
    </source>
</evidence>
<sequence length="403" mass="43673">MASSNARRQLFISLAVLAICAGIGFGLTKLSKPPEEEKQITTIPLVESRVLATESVRFSINSQGVVHPAIETTLVTQVSGLITEVAPVFVSGGVFQKGDLLVRIDDSDYRVAVRQAEASLAASEARLTEETARSKAEKQSWLRSGRKLEDAPELLLREPYVAEARAQVKAAGAQLDKALRDLERTVIRAPYDGMVRERMVNLGQFLGTGAQLGMVFSVGSSEVRLPLKPADLAFIDLPAAGRQVSSDIQVSLSQSLGGQTVTWEADLVRVEGTVDEKSRMHYVVARVTDPYALNPAKGNDSQNPEPLKAGSFVTARLQGGEVEGLFQIPRRAVYADGKVMVIDDNNSLRYRTIQPVYADENKVYVSHGLIAGERLCLTPLTNPVEGMKVRLSSNATKSINNNG</sequence>
<dbReference type="RefSeq" id="WP_034874232.1">
    <property type="nucleotide sequence ID" value="NZ_JOKG01000002.1"/>
</dbReference>
<dbReference type="SUPFAM" id="SSF111369">
    <property type="entry name" value="HlyD-like secretion proteins"/>
    <property type="match status" value="1"/>
</dbReference>
<gene>
    <name evidence="3" type="ORF">GZ77_08375</name>
</gene>
<dbReference type="InterPro" id="IPR006143">
    <property type="entry name" value="RND_pump_MFP"/>
</dbReference>
<accession>A0A081N7G4</accession>
<dbReference type="eggNOG" id="COG0845">
    <property type="taxonomic scope" value="Bacteria"/>
</dbReference>
<dbReference type="PANTHER" id="PTHR30469:SF12">
    <property type="entry name" value="MULTIDRUG RESISTANCE PROTEIN MDTA"/>
    <property type="match status" value="1"/>
</dbReference>
<dbReference type="Gene3D" id="2.40.30.170">
    <property type="match status" value="1"/>
</dbReference>
<dbReference type="AlphaFoldDB" id="A0A081N7G4"/>
<organism evidence="3 4">
    <name type="scientific">Endozoicomonas montiporae</name>
    <dbReference type="NCBI Taxonomy" id="1027273"/>
    <lineage>
        <taxon>Bacteria</taxon>
        <taxon>Pseudomonadati</taxon>
        <taxon>Pseudomonadota</taxon>
        <taxon>Gammaproteobacteria</taxon>
        <taxon>Oceanospirillales</taxon>
        <taxon>Endozoicomonadaceae</taxon>
        <taxon>Endozoicomonas</taxon>
    </lineage>
</organism>
<keyword evidence="4" id="KW-1185">Reference proteome</keyword>
<evidence type="ECO:0000313" key="4">
    <source>
        <dbReference type="Proteomes" id="UP000028006"/>
    </source>
</evidence>
<dbReference type="PANTHER" id="PTHR30469">
    <property type="entry name" value="MULTIDRUG RESISTANCE PROTEIN MDTA"/>
    <property type="match status" value="1"/>
</dbReference>
<comment type="similarity">
    <text evidence="1">Belongs to the membrane fusion protein (MFP) (TC 8.A.1) family.</text>
</comment>
<dbReference type="Pfam" id="PF25917">
    <property type="entry name" value="BSH_RND"/>
    <property type="match status" value="1"/>
</dbReference>
<reference evidence="3 4" key="1">
    <citation type="submission" date="2014-06" db="EMBL/GenBank/DDBJ databases">
        <title>Whole Genome Sequences of Three Symbiotic Endozoicomonas Bacteria.</title>
        <authorList>
            <person name="Neave M.J."/>
            <person name="Apprill A."/>
            <person name="Voolstra C.R."/>
        </authorList>
    </citation>
    <scope>NUCLEOTIDE SEQUENCE [LARGE SCALE GENOMIC DNA]</scope>
    <source>
        <strain evidence="3 4">LMG 24815</strain>
    </source>
</reference>
<dbReference type="InterPro" id="IPR058625">
    <property type="entry name" value="MdtA-like_BSH"/>
</dbReference>
<dbReference type="Gene3D" id="2.40.420.20">
    <property type="match status" value="1"/>
</dbReference>
<dbReference type="EMBL" id="JOKG01000002">
    <property type="protein sequence ID" value="KEQ14387.1"/>
    <property type="molecule type" value="Genomic_DNA"/>
</dbReference>
<evidence type="ECO:0000313" key="3">
    <source>
        <dbReference type="EMBL" id="KEQ14387.1"/>
    </source>
</evidence>
<protein>
    <recommendedName>
        <fullName evidence="2">Multidrug resistance protein MdtA-like barrel-sandwich hybrid domain-containing protein</fullName>
    </recommendedName>
</protein>
<dbReference type="Proteomes" id="UP000028006">
    <property type="component" value="Unassembled WGS sequence"/>
</dbReference>
<dbReference type="GO" id="GO:1990281">
    <property type="term" value="C:efflux pump complex"/>
    <property type="evidence" value="ECO:0007669"/>
    <property type="project" value="TreeGrafter"/>
</dbReference>
<dbReference type="GO" id="GO:0015562">
    <property type="term" value="F:efflux transmembrane transporter activity"/>
    <property type="evidence" value="ECO:0007669"/>
    <property type="project" value="TreeGrafter"/>
</dbReference>